<dbReference type="Proteomes" id="UP001180020">
    <property type="component" value="Unassembled WGS sequence"/>
</dbReference>
<organism evidence="1 2">
    <name type="scientific">Acorus calamus</name>
    <name type="common">Sweet flag</name>
    <dbReference type="NCBI Taxonomy" id="4465"/>
    <lineage>
        <taxon>Eukaryota</taxon>
        <taxon>Viridiplantae</taxon>
        <taxon>Streptophyta</taxon>
        <taxon>Embryophyta</taxon>
        <taxon>Tracheophyta</taxon>
        <taxon>Spermatophyta</taxon>
        <taxon>Magnoliopsida</taxon>
        <taxon>Liliopsida</taxon>
        <taxon>Acoraceae</taxon>
        <taxon>Acorus</taxon>
    </lineage>
</organism>
<reference evidence="1" key="2">
    <citation type="submission" date="2023-06" db="EMBL/GenBank/DDBJ databases">
        <authorList>
            <person name="Ma L."/>
            <person name="Liu K.-W."/>
            <person name="Li Z."/>
            <person name="Hsiao Y.-Y."/>
            <person name="Qi Y."/>
            <person name="Fu T."/>
            <person name="Tang G."/>
            <person name="Zhang D."/>
            <person name="Sun W.-H."/>
            <person name="Liu D.-K."/>
            <person name="Li Y."/>
            <person name="Chen G.-Z."/>
            <person name="Liu X.-D."/>
            <person name="Liao X.-Y."/>
            <person name="Jiang Y.-T."/>
            <person name="Yu X."/>
            <person name="Hao Y."/>
            <person name="Huang J."/>
            <person name="Zhao X.-W."/>
            <person name="Ke S."/>
            <person name="Chen Y.-Y."/>
            <person name="Wu W.-L."/>
            <person name="Hsu J.-L."/>
            <person name="Lin Y.-F."/>
            <person name="Huang M.-D."/>
            <person name="Li C.-Y."/>
            <person name="Huang L."/>
            <person name="Wang Z.-W."/>
            <person name="Zhao X."/>
            <person name="Zhong W.-Y."/>
            <person name="Peng D.-H."/>
            <person name="Ahmad S."/>
            <person name="Lan S."/>
            <person name="Zhang J.-S."/>
            <person name="Tsai W.-C."/>
            <person name="Van De Peer Y."/>
            <person name="Liu Z.-J."/>
        </authorList>
    </citation>
    <scope>NUCLEOTIDE SEQUENCE</scope>
    <source>
        <strain evidence="1">CP</strain>
        <tissue evidence="1">Leaves</tissue>
    </source>
</reference>
<sequence length="72" mass="8519">MEDPWFLKVFSLHEVFFTYNEKRKLGYETQREGLGKDSIKHFIDPLCCPKGHIFCKECIRVDPQRDLIGICV</sequence>
<gene>
    <name evidence="1" type="ORF">QJS10_CPA16g01080</name>
</gene>
<evidence type="ECO:0000313" key="2">
    <source>
        <dbReference type="Proteomes" id="UP001180020"/>
    </source>
</evidence>
<protein>
    <submittedName>
        <fullName evidence="1">Uncharacterized protein</fullName>
    </submittedName>
</protein>
<keyword evidence="2" id="KW-1185">Reference proteome</keyword>
<proteinExistence type="predicted"/>
<dbReference type="EMBL" id="JAUJYO010000016">
    <property type="protein sequence ID" value="KAK1294388.1"/>
    <property type="molecule type" value="Genomic_DNA"/>
</dbReference>
<dbReference type="AlphaFoldDB" id="A0AAV9CYS6"/>
<reference evidence="1" key="1">
    <citation type="journal article" date="2023" name="Nat. Commun.">
        <title>Diploid and tetraploid genomes of Acorus and the evolution of monocots.</title>
        <authorList>
            <person name="Ma L."/>
            <person name="Liu K.W."/>
            <person name="Li Z."/>
            <person name="Hsiao Y.Y."/>
            <person name="Qi Y."/>
            <person name="Fu T."/>
            <person name="Tang G.D."/>
            <person name="Zhang D."/>
            <person name="Sun W.H."/>
            <person name="Liu D.K."/>
            <person name="Li Y."/>
            <person name="Chen G.Z."/>
            <person name="Liu X.D."/>
            <person name="Liao X.Y."/>
            <person name="Jiang Y.T."/>
            <person name="Yu X."/>
            <person name="Hao Y."/>
            <person name="Huang J."/>
            <person name="Zhao X.W."/>
            <person name="Ke S."/>
            <person name="Chen Y.Y."/>
            <person name="Wu W.L."/>
            <person name="Hsu J.L."/>
            <person name="Lin Y.F."/>
            <person name="Huang M.D."/>
            <person name="Li C.Y."/>
            <person name="Huang L."/>
            <person name="Wang Z.W."/>
            <person name="Zhao X."/>
            <person name="Zhong W.Y."/>
            <person name="Peng D.H."/>
            <person name="Ahmad S."/>
            <person name="Lan S."/>
            <person name="Zhang J.S."/>
            <person name="Tsai W.C."/>
            <person name="Van de Peer Y."/>
            <person name="Liu Z.J."/>
        </authorList>
    </citation>
    <scope>NUCLEOTIDE SEQUENCE</scope>
    <source>
        <strain evidence="1">CP</strain>
    </source>
</reference>
<dbReference type="SUPFAM" id="SSF57850">
    <property type="entry name" value="RING/U-box"/>
    <property type="match status" value="1"/>
</dbReference>
<accession>A0AAV9CYS6</accession>
<name>A0AAV9CYS6_ACOCL</name>
<evidence type="ECO:0000313" key="1">
    <source>
        <dbReference type="EMBL" id="KAK1294388.1"/>
    </source>
</evidence>
<comment type="caution">
    <text evidence="1">The sequence shown here is derived from an EMBL/GenBank/DDBJ whole genome shotgun (WGS) entry which is preliminary data.</text>
</comment>